<evidence type="ECO:0000256" key="2">
    <source>
        <dbReference type="SAM" id="Phobius"/>
    </source>
</evidence>
<dbReference type="GeneID" id="8243429"/>
<reference evidence="3 4" key="1">
    <citation type="journal article" date="2009" name="Science">
        <title>Green evolution and dynamic adaptations revealed by genomes of the marine picoeukaryotes Micromonas.</title>
        <authorList>
            <person name="Worden A.Z."/>
            <person name="Lee J.H."/>
            <person name="Mock T."/>
            <person name="Rouze P."/>
            <person name="Simmons M.P."/>
            <person name="Aerts A.L."/>
            <person name="Allen A.E."/>
            <person name="Cuvelier M.L."/>
            <person name="Derelle E."/>
            <person name="Everett M.V."/>
            <person name="Foulon E."/>
            <person name="Grimwood J."/>
            <person name="Gundlach H."/>
            <person name="Henrissat B."/>
            <person name="Napoli C."/>
            <person name="McDonald S.M."/>
            <person name="Parker M.S."/>
            <person name="Rombauts S."/>
            <person name="Salamov A."/>
            <person name="Von Dassow P."/>
            <person name="Badger J.H."/>
            <person name="Coutinho P.M."/>
            <person name="Demir E."/>
            <person name="Dubchak I."/>
            <person name="Gentemann C."/>
            <person name="Eikrem W."/>
            <person name="Gready J.E."/>
            <person name="John U."/>
            <person name="Lanier W."/>
            <person name="Lindquist E.A."/>
            <person name="Lucas S."/>
            <person name="Mayer K.F."/>
            <person name="Moreau H."/>
            <person name="Not F."/>
            <person name="Otillar R."/>
            <person name="Panaud O."/>
            <person name="Pangilinan J."/>
            <person name="Paulsen I."/>
            <person name="Piegu B."/>
            <person name="Poliakov A."/>
            <person name="Robbens S."/>
            <person name="Schmutz J."/>
            <person name="Toulza E."/>
            <person name="Wyss T."/>
            <person name="Zelensky A."/>
            <person name="Zhou K."/>
            <person name="Armbrust E.V."/>
            <person name="Bhattacharya D."/>
            <person name="Goodenough U.W."/>
            <person name="Van de Peer Y."/>
            <person name="Grigoriev I.V."/>
        </authorList>
    </citation>
    <scope>NUCLEOTIDE SEQUENCE [LARGE SCALE GENOMIC DNA]</scope>
    <source>
        <strain evidence="4">RCC299 / NOUM17</strain>
    </source>
</reference>
<dbReference type="KEGG" id="mis:MICPUN_58611"/>
<dbReference type="STRING" id="296587.C1E6B9"/>
<proteinExistence type="predicted"/>
<evidence type="ECO:0000313" key="4">
    <source>
        <dbReference type="Proteomes" id="UP000002009"/>
    </source>
</evidence>
<feature type="transmembrane region" description="Helical" evidence="2">
    <location>
        <begin position="109"/>
        <end position="128"/>
    </location>
</feature>
<name>C1E6B9_MICCC</name>
<dbReference type="Proteomes" id="UP000002009">
    <property type="component" value="Chromosome 5"/>
</dbReference>
<keyword evidence="2" id="KW-1133">Transmembrane helix</keyword>
<protein>
    <submittedName>
        <fullName evidence="3">Uncharacterized protein</fullName>
    </submittedName>
</protein>
<dbReference type="OrthoDB" id="9989107at2759"/>
<dbReference type="AlphaFoldDB" id="C1E6B9"/>
<dbReference type="EMBL" id="CP001326">
    <property type="protein sequence ID" value="ACO63784.1"/>
    <property type="molecule type" value="Genomic_DNA"/>
</dbReference>
<sequence>MQFGECFWRNALLPAVQRARPAGQLASYRTSASPRPPYIRVYRSSELAHAFMAVKLKLGKPIATPESTRRSSSLWSRFCPNDFAEDTEPDPRVVAKAAYLKRVGRVLTVLKYLMILGAALSLVTIYGLTDTSLVQEVSPKNLDDYRRILAEHPNVKCECSASSIKYSDFGSMNVSLYATCGWVEQDLKKVPLGADQYGVKFSACAATGWKMLCEDLQKSCQRGEKVTRWMFKEFNNTPVASMELLSEEFLNQTLATKVDSLREMPELVTMTSIDISAANAAHNLPRIVDGIGDIAQRVQLLTLFDAKKWNTSHQQYGAWKEFEESCIASSTNKEITLWNGTTFTPSVPCDPANDLYTYFKAGTWKEQEMKLQCYTKECLFGGYRTVIRQEADLNVFDPASFLGVDTRLTFDLYGALIKDTIKYALPETHVGTWLDVHTDGWFLDNTRQICSNPSTWHDTKLVPTMKFSAWLEWLFSTVGQSWPESARDSEWHAPNGCDVYTSSSKVSPFVEGKNDRKTYEQFRIHVDSKIQENVQKVIAGELTPLGPVKEWYIGFALNWLSTELKWDDVMYNLLFPMWGETSPQLARIGKENWTNANMIETVELSISYGTYFDACAPKTCSYVVSGRLPASTLASIILGVLGGFASVCAVLFHGIYSVIRFFALGPERSDEDEEEEEVMSGHPPRAAGLFTGAGPPRPSGYAA</sequence>
<organism evidence="3 4">
    <name type="scientific">Micromonas commoda (strain RCC299 / NOUM17 / CCMP2709)</name>
    <name type="common">Picoplanktonic green alga</name>
    <dbReference type="NCBI Taxonomy" id="296587"/>
    <lineage>
        <taxon>Eukaryota</taxon>
        <taxon>Viridiplantae</taxon>
        <taxon>Chlorophyta</taxon>
        <taxon>Mamiellophyceae</taxon>
        <taxon>Mamiellales</taxon>
        <taxon>Mamiellaceae</taxon>
        <taxon>Micromonas</taxon>
    </lineage>
</organism>
<dbReference type="OMA" id="NISACKS"/>
<gene>
    <name evidence="3" type="ORF">MICPUN_58611</name>
</gene>
<keyword evidence="2" id="KW-0812">Transmembrane</keyword>
<dbReference type="InParanoid" id="C1E6B9"/>
<keyword evidence="2" id="KW-0472">Membrane</keyword>
<evidence type="ECO:0000313" key="3">
    <source>
        <dbReference type="EMBL" id="ACO63784.1"/>
    </source>
</evidence>
<feature type="transmembrane region" description="Helical" evidence="2">
    <location>
        <begin position="633"/>
        <end position="659"/>
    </location>
</feature>
<accession>C1E6B9</accession>
<evidence type="ECO:0000256" key="1">
    <source>
        <dbReference type="SAM" id="MobiDB-lite"/>
    </source>
</evidence>
<feature type="region of interest" description="Disordered" evidence="1">
    <location>
        <begin position="670"/>
        <end position="703"/>
    </location>
</feature>
<dbReference type="RefSeq" id="XP_002502526.1">
    <property type="nucleotide sequence ID" value="XM_002502480.1"/>
</dbReference>
<keyword evidence="4" id="KW-1185">Reference proteome</keyword>